<evidence type="ECO:0000313" key="3">
    <source>
        <dbReference type="Proteomes" id="UP000828390"/>
    </source>
</evidence>
<keyword evidence="1" id="KW-0812">Transmembrane</keyword>
<organism evidence="2 3">
    <name type="scientific">Dreissena polymorpha</name>
    <name type="common">Zebra mussel</name>
    <name type="synonym">Mytilus polymorpha</name>
    <dbReference type="NCBI Taxonomy" id="45954"/>
    <lineage>
        <taxon>Eukaryota</taxon>
        <taxon>Metazoa</taxon>
        <taxon>Spiralia</taxon>
        <taxon>Lophotrochozoa</taxon>
        <taxon>Mollusca</taxon>
        <taxon>Bivalvia</taxon>
        <taxon>Autobranchia</taxon>
        <taxon>Heteroconchia</taxon>
        <taxon>Euheterodonta</taxon>
        <taxon>Imparidentia</taxon>
        <taxon>Neoheterodontei</taxon>
        <taxon>Myida</taxon>
        <taxon>Dreissenoidea</taxon>
        <taxon>Dreissenidae</taxon>
        <taxon>Dreissena</taxon>
    </lineage>
</organism>
<accession>A0A9D4HC99</accession>
<reference evidence="2" key="2">
    <citation type="submission" date="2020-11" db="EMBL/GenBank/DDBJ databases">
        <authorList>
            <person name="McCartney M.A."/>
            <person name="Auch B."/>
            <person name="Kono T."/>
            <person name="Mallez S."/>
            <person name="Becker A."/>
            <person name="Gohl D.M."/>
            <person name="Silverstein K.A.T."/>
            <person name="Koren S."/>
            <person name="Bechman K.B."/>
            <person name="Herman A."/>
            <person name="Abrahante J.E."/>
            <person name="Garbe J."/>
        </authorList>
    </citation>
    <scope>NUCLEOTIDE SEQUENCE</scope>
    <source>
        <strain evidence="2">Duluth1</strain>
        <tissue evidence="2">Whole animal</tissue>
    </source>
</reference>
<protein>
    <submittedName>
        <fullName evidence="2">Uncharacterized protein</fullName>
    </submittedName>
</protein>
<proteinExistence type="predicted"/>
<evidence type="ECO:0000256" key="1">
    <source>
        <dbReference type="SAM" id="Phobius"/>
    </source>
</evidence>
<dbReference type="Proteomes" id="UP000828390">
    <property type="component" value="Unassembled WGS sequence"/>
</dbReference>
<evidence type="ECO:0000313" key="2">
    <source>
        <dbReference type="EMBL" id="KAH3830801.1"/>
    </source>
</evidence>
<reference evidence="2" key="1">
    <citation type="journal article" date="2019" name="bioRxiv">
        <title>The Genome of the Zebra Mussel, Dreissena polymorpha: A Resource for Invasive Species Research.</title>
        <authorList>
            <person name="McCartney M.A."/>
            <person name="Auch B."/>
            <person name="Kono T."/>
            <person name="Mallez S."/>
            <person name="Zhang Y."/>
            <person name="Obille A."/>
            <person name="Becker A."/>
            <person name="Abrahante J.E."/>
            <person name="Garbe J."/>
            <person name="Badalamenti J.P."/>
            <person name="Herman A."/>
            <person name="Mangelson H."/>
            <person name="Liachko I."/>
            <person name="Sullivan S."/>
            <person name="Sone E.D."/>
            <person name="Koren S."/>
            <person name="Silverstein K.A.T."/>
            <person name="Beckman K.B."/>
            <person name="Gohl D.M."/>
        </authorList>
    </citation>
    <scope>NUCLEOTIDE SEQUENCE</scope>
    <source>
        <strain evidence="2">Duluth1</strain>
        <tissue evidence="2">Whole animal</tissue>
    </source>
</reference>
<gene>
    <name evidence="2" type="ORF">DPMN_104054</name>
</gene>
<dbReference type="AlphaFoldDB" id="A0A9D4HC99"/>
<name>A0A9D4HC99_DREPO</name>
<keyword evidence="1" id="KW-0472">Membrane</keyword>
<comment type="caution">
    <text evidence="2">The sequence shown here is derived from an EMBL/GenBank/DDBJ whole genome shotgun (WGS) entry which is preliminary data.</text>
</comment>
<dbReference type="EMBL" id="JAIWYP010000004">
    <property type="protein sequence ID" value="KAH3830801.1"/>
    <property type="molecule type" value="Genomic_DNA"/>
</dbReference>
<keyword evidence="3" id="KW-1185">Reference proteome</keyword>
<sequence length="58" mass="6373">MDGTVLATLMNPELELPGAVYVTLTGQVLVCEFLYHTILPILQIINLVLFPVMLGTDK</sequence>
<keyword evidence="1" id="KW-1133">Transmembrane helix</keyword>
<feature type="transmembrane region" description="Helical" evidence="1">
    <location>
        <begin position="33"/>
        <end position="54"/>
    </location>
</feature>